<feature type="transmembrane region" description="Helical" evidence="6">
    <location>
        <begin position="21"/>
        <end position="40"/>
    </location>
</feature>
<evidence type="ECO:0000256" key="1">
    <source>
        <dbReference type="ARBA" id="ARBA00004141"/>
    </source>
</evidence>
<dbReference type="GO" id="GO:0005789">
    <property type="term" value="C:endoplasmic reticulum membrane"/>
    <property type="evidence" value="ECO:0007669"/>
    <property type="project" value="InterPro"/>
</dbReference>
<accession>A0A1W7RA29</accession>
<evidence type="ECO:0000256" key="2">
    <source>
        <dbReference type="ARBA" id="ARBA00007649"/>
    </source>
</evidence>
<evidence type="ECO:0000313" key="7">
    <source>
        <dbReference type="EMBL" id="JAV47983.1"/>
    </source>
</evidence>
<name>A0A1W7RA29_9SCOR</name>
<keyword evidence="5 6" id="KW-0472">Membrane</keyword>
<comment type="similarity">
    <text evidence="2">Belongs to the ORM family.</text>
</comment>
<protein>
    <submittedName>
        <fullName evidence="7">ORM1-like protein 1</fullName>
    </submittedName>
</protein>
<sequence>MMLGGTPAEVNPNSYWLNSRGMWLTYGLGVLALHLTLLSFPFLSVAWVWTLTNIIHNAAMFFGLHIVKGTPWEPGDQGEVRQLTHWEQIDNGVQFTATRKFLTVVPIILFFLASFYTKYDSTHFGINFVFLTLVLLPKLPQFHMVRLFGINKY</sequence>
<evidence type="ECO:0000256" key="4">
    <source>
        <dbReference type="ARBA" id="ARBA00022989"/>
    </source>
</evidence>
<evidence type="ECO:0000256" key="5">
    <source>
        <dbReference type="ARBA" id="ARBA00023136"/>
    </source>
</evidence>
<dbReference type="InterPro" id="IPR007203">
    <property type="entry name" value="ORMDL"/>
</dbReference>
<feature type="transmembrane region" description="Helical" evidence="6">
    <location>
        <begin position="101"/>
        <end position="117"/>
    </location>
</feature>
<dbReference type="PANTHER" id="PTHR12665">
    <property type="entry name" value="ORMDL PROTEINS"/>
    <property type="match status" value="1"/>
</dbReference>
<feature type="transmembrane region" description="Helical" evidence="6">
    <location>
        <begin position="123"/>
        <end position="139"/>
    </location>
</feature>
<keyword evidence="3 6" id="KW-0812">Transmembrane</keyword>
<dbReference type="EMBL" id="GFAH01000406">
    <property type="protein sequence ID" value="JAV47983.1"/>
    <property type="molecule type" value="Transcribed_RNA"/>
</dbReference>
<organism evidence="7">
    <name type="scientific">Hadrurus spadix</name>
    <dbReference type="NCBI Taxonomy" id="141984"/>
    <lineage>
        <taxon>Eukaryota</taxon>
        <taxon>Metazoa</taxon>
        <taxon>Ecdysozoa</taxon>
        <taxon>Arthropoda</taxon>
        <taxon>Chelicerata</taxon>
        <taxon>Arachnida</taxon>
        <taxon>Scorpiones</taxon>
        <taxon>Iurida</taxon>
        <taxon>Iuroidea</taxon>
        <taxon>Hadrurus</taxon>
    </lineage>
</organism>
<reference evidence="7" key="1">
    <citation type="submission" date="2016-11" db="EMBL/GenBank/DDBJ databases">
        <title>Venom-gland transcriptomics and venom proteomics of the black-back scorpion (Hadrurus spadix) reveal detectability challenges and an unexplored realm of animal toxin diversity.</title>
        <authorList>
            <person name="Rokyta D.R."/>
            <person name="Ward M.J."/>
        </authorList>
    </citation>
    <scope>NUCLEOTIDE SEQUENCE</scope>
    <source>
        <tissue evidence="7">Venom gland</tissue>
    </source>
</reference>
<proteinExistence type="inferred from homology"/>
<evidence type="ECO:0000256" key="3">
    <source>
        <dbReference type="ARBA" id="ARBA00022692"/>
    </source>
</evidence>
<evidence type="ECO:0000256" key="6">
    <source>
        <dbReference type="SAM" id="Phobius"/>
    </source>
</evidence>
<dbReference type="AlphaFoldDB" id="A0A1W7RA29"/>
<dbReference type="GO" id="GO:2000303">
    <property type="term" value="P:regulation of ceramide biosynthetic process"/>
    <property type="evidence" value="ECO:0007669"/>
    <property type="project" value="UniProtKB-ARBA"/>
</dbReference>
<dbReference type="Pfam" id="PF04061">
    <property type="entry name" value="ORMDL"/>
    <property type="match status" value="1"/>
</dbReference>
<keyword evidence="4 6" id="KW-1133">Transmembrane helix</keyword>
<comment type="subcellular location">
    <subcellularLocation>
        <location evidence="1">Membrane</location>
        <topology evidence="1">Multi-pass membrane protein</topology>
    </subcellularLocation>
</comment>
<dbReference type="PIRSF" id="PIRSF018147">
    <property type="entry name" value="ORMDL"/>
    <property type="match status" value="1"/>
</dbReference>